<dbReference type="EMBL" id="JAWZSR010000001">
    <property type="protein sequence ID" value="MDX8044678.1"/>
    <property type="molecule type" value="Genomic_DNA"/>
</dbReference>
<dbReference type="Proteomes" id="UP001277972">
    <property type="component" value="Unassembled WGS sequence"/>
</dbReference>
<accession>A0ACC6M1B1</accession>
<gene>
    <name evidence="1" type="ORF">SH601_01650</name>
</gene>
<protein>
    <submittedName>
        <fullName evidence="1">DUF3021 domain-containing protein</fullName>
    </submittedName>
</protein>
<reference evidence="1" key="1">
    <citation type="submission" date="2023-11" db="EMBL/GenBank/DDBJ databases">
        <title>Gracilibacillus pellucida a moderately halophilic bacterium isolated from saline soil in Xinjiang province.</title>
        <authorList>
            <person name="Zhang Z."/>
            <person name="Tan F."/>
            <person name="Wang Y."/>
            <person name="Xia M."/>
        </authorList>
    </citation>
    <scope>NUCLEOTIDE SEQUENCE</scope>
    <source>
        <strain evidence="1">S3-1-1</strain>
    </source>
</reference>
<comment type="caution">
    <text evidence="1">The sequence shown here is derived from an EMBL/GenBank/DDBJ whole genome shotgun (WGS) entry which is preliminary data.</text>
</comment>
<evidence type="ECO:0000313" key="2">
    <source>
        <dbReference type="Proteomes" id="UP001277972"/>
    </source>
</evidence>
<name>A0ACC6M1B1_9BACI</name>
<proteinExistence type="predicted"/>
<keyword evidence="2" id="KW-1185">Reference proteome</keyword>
<organism evidence="1 2">
    <name type="scientific">Gracilibacillus pellucidus</name>
    <dbReference type="NCBI Taxonomy" id="3095368"/>
    <lineage>
        <taxon>Bacteria</taxon>
        <taxon>Bacillati</taxon>
        <taxon>Bacillota</taxon>
        <taxon>Bacilli</taxon>
        <taxon>Bacillales</taxon>
        <taxon>Bacillaceae</taxon>
        <taxon>Gracilibacillus</taxon>
    </lineage>
</organism>
<evidence type="ECO:0000313" key="1">
    <source>
        <dbReference type="EMBL" id="MDX8044678.1"/>
    </source>
</evidence>
<sequence length="137" mass="15852">MIVEGLKRILFGVAAGSLITYAVLSLLVFQDVDSSIKEIWKHWSGSMLMGIYYSFASVIFELERWSVLKQTVIHLVLTMIVFFPTAIVIGWIPFNLLSLTIGLAIFLILYSIVWVSVYFRYKNIEKSMNERIDREHQ</sequence>